<accession>A0AA94JCK8</accession>
<dbReference type="AlphaFoldDB" id="A0AA94JCK8"/>
<dbReference type="Gene3D" id="3.40.50.1370">
    <property type="entry name" value="Aspartate/ornithine carbamoyltransferase"/>
    <property type="match status" value="2"/>
</dbReference>
<dbReference type="FunFam" id="3.40.50.1370:FF:000008">
    <property type="entry name" value="Ornithine carbamoyltransferase"/>
    <property type="match status" value="1"/>
</dbReference>
<evidence type="ECO:0000256" key="1">
    <source>
        <dbReference type="ARBA" id="ARBA00007805"/>
    </source>
</evidence>
<sequence length="320" mass="35049">MKDTTTLPTNLLSGCELSAEQLQQVLSIAQQQKARPQAYQQLLAGKSIATIFEKPSLRTRVSFAVGMQKLGGQAIYLDEQGQGLGQRESIADYAKNLSCWCDAIVARVLQHETLQELAKHASVPVINSLCDRYHPCQALADCLTLQEQFGSLDGLHLVYCGDGNNVTRSLMLYAAMLGAKVTSVTPADRAIEQSWLDDINAQAGGKAHNATHFDDLGAVDVLYTDTWVSMGDDTPLQQVKEKFLPYQINAQRVAQLKPRAVMHCQPVHRGYEVTSEVIDSDLSLCLQQAENRLYAQNALLSMMLSDSCAFAAATDLRNAS</sequence>
<dbReference type="Proteomes" id="UP000286680">
    <property type="component" value="Unassembled WGS sequence"/>
</dbReference>
<dbReference type="GO" id="GO:0019240">
    <property type="term" value="P:citrulline biosynthetic process"/>
    <property type="evidence" value="ECO:0007669"/>
    <property type="project" value="TreeGrafter"/>
</dbReference>
<dbReference type="InterPro" id="IPR006132">
    <property type="entry name" value="Asp/Orn_carbamoyltranf_P-bd"/>
</dbReference>
<feature type="domain" description="Aspartate/ornithine carbamoyltransferase Asp/Orn-binding" evidence="7">
    <location>
        <begin position="153"/>
        <end position="302"/>
    </location>
</feature>
<evidence type="ECO:0000256" key="4">
    <source>
        <dbReference type="ARBA" id="ARBA00048772"/>
    </source>
</evidence>
<organism evidence="9 10">
    <name type="scientific">Idiomarina aquatica</name>
    <dbReference type="NCBI Taxonomy" id="1327752"/>
    <lineage>
        <taxon>Bacteria</taxon>
        <taxon>Pseudomonadati</taxon>
        <taxon>Pseudomonadota</taxon>
        <taxon>Gammaproteobacteria</taxon>
        <taxon>Alteromonadales</taxon>
        <taxon>Idiomarinaceae</taxon>
        <taxon>Idiomarina</taxon>
    </lineage>
</organism>
<dbReference type="InterPro" id="IPR002292">
    <property type="entry name" value="Orn/put_carbamltrans"/>
</dbReference>
<evidence type="ECO:0000259" key="8">
    <source>
        <dbReference type="Pfam" id="PF02729"/>
    </source>
</evidence>
<comment type="caution">
    <text evidence="9">The sequence shown here is derived from an EMBL/GenBank/DDBJ whole genome shotgun (WGS) entry which is preliminary data.</text>
</comment>
<dbReference type="NCBIfam" id="NF011380">
    <property type="entry name" value="PRK14805.1"/>
    <property type="match status" value="1"/>
</dbReference>
<feature type="domain" description="Aspartate/ornithine carbamoyltransferase carbamoyl-P binding" evidence="8">
    <location>
        <begin position="10"/>
        <end position="147"/>
    </location>
</feature>
<protein>
    <recommendedName>
        <fullName evidence="2 5">Ornithine carbamoyltransferase</fullName>
        <ecNumber evidence="2 5">2.1.3.3</ecNumber>
    </recommendedName>
</protein>
<evidence type="ECO:0000313" key="10">
    <source>
        <dbReference type="Proteomes" id="UP000286680"/>
    </source>
</evidence>
<name>A0AA94JCK8_9GAMM</name>
<dbReference type="GO" id="GO:0016597">
    <property type="term" value="F:amino acid binding"/>
    <property type="evidence" value="ECO:0007669"/>
    <property type="project" value="InterPro"/>
</dbReference>
<evidence type="ECO:0000259" key="7">
    <source>
        <dbReference type="Pfam" id="PF00185"/>
    </source>
</evidence>
<dbReference type="InterPro" id="IPR036901">
    <property type="entry name" value="Asp/Orn_carbamoylTrfase_sf"/>
</dbReference>
<keyword evidence="3 6" id="KW-0808">Transferase</keyword>
<dbReference type="InterPro" id="IPR006130">
    <property type="entry name" value="Asp/Orn_carbamoylTrfase"/>
</dbReference>
<dbReference type="PANTHER" id="PTHR45753:SF3">
    <property type="entry name" value="ORNITHINE TRANSCARBAMYLASE, MITOCHONDRIAL"/>
    <property type="match status" value="1"/>
</dbReference>
<dbReference type="RefSeq" id="WP_126820248.1">
    <property type="nucleotide sequence ID" value="NZ_PIPS01000003.1"/>
</dbReference>
<comment type="catalytic activity">
    <reaction evidence="4">
        <text>carbamoyl phosphate + L-ornithine = L-citrulline + phosphate + H(+)</text>
        <dbReference type="Rhea" id="RHEA:19513"/>
        <dbReference type="ChEBI" id="CHEBI:15378"/>
        <dbReference type="ChEBI" id="CHEBI:43474"/>
        <dbReference type="ChEBI" id="CHEBI:46911"/>
        <dbReference type="ChEBI" id="CHEBI:57743"/>
        <dbReference type="ChEBI" id="CHEBI:58228"/>
        <dbReference type="EC" id="2.1.3.3"/>
    </reaction>
</comment>
<gene>
    <name evidence="9" type="ORF">CWE23_10870</name>
</gene>
<dbReference type="EC" id="2.1.3.3" evidence="2 5"/>
<evidence type="ECO:0000256" key="5">
    <source>
        <dbReference type="NCBIfam" id="TIGR00658"/>
    </source>
</evidence>
<dbReference type="NCBIfam" id="NF001986">
    <property type="entry name" value="PRK00779.1"/>
    <property type="match status" value="1"/>
</dbReference>
<dbReference type="PRINTS" id="PR00102">
    <property type="entry name" value="OTCASE"/>
</dbReference>
<dbReference type="GO" id="GO:0042450">
    <property type="term" value="P:L-arginine biosynthetic process via ornithine"/>
    <property type="evidence" value="ECO:0007669"/>
    <property type="project" value="UniProtKB-UniRule"/>
</dbReference>
<dbReference type="NCBIfam" id="TIGR00658">
    <property type="entry name" value="orni_carb_tr"/>
    <property type="match status" value="1"/>
</dbReference>
<dbReference type="GO" id="GO:0004585">
    <property type="term" value="F:ornithine carbamoyltransferase activity"/>
    <property type="evidence" value="ECO:0007669"/>
    <property type="project" value="UniProtKB-UniRule"/>
</dbReference>
<dbReference type="PANTHER" id="PTHR45753">
    <property type="entry name" value="ORNITHINE CARBAMOYLTRANSFERASE, MITOCHONDRIAL"/>
    <property type="match status" value="1"/>
</dbReference>
<dbReference type="InterPro" id="IPR006131">
    <property type="entry name" value="Asp_carbamoyltransf_Asp/Orn-bd"/>
</dbReference>
<comment type="similarity">
    <text evidence="1">Belongs to the aspartate/ornithine carbamoyltransferase superfamily. OTCase family.</text>
</comment>
<evidence type="ECO:0000313" key="9">
    <source>
        <dbReference type="EMBL" id="RUO42574.1"/>
    </source>
</evidence>
<dbReference type="PROSITE" id="PS51257">
    <property type="entry name" value="PROKAR_LIPOPROTEIN"/>
    <property type="match status" value="1"/>
</dbReference>
<keyword evidence="10" id="KW-1185">Reference proteome</keyword>
<evidence type="ECO:0000256" key="3">
    <source>
        <dbReference type="ARBA" id="ARBA00022679"/>
    </source>
</evidence>
<proteinExistence type="inferred from homology"/>
<evidence type="ECO:0000256" key="2">
    <source>
        <dbReference type="ARBA" id="ARBA00013007"/>
    </source>
</evidence>
<evidence type="ECO:0000256" key="6">
    <source>
        <dbReference type="RuleBase" id="RU003634"/>
    </source>
</evidence>
<dbReference type="Pfam" id="PF00185">
    <property type="entry name" value="OTCace"/>
    <property type="match status" value="1"/>
</dbReference>
<dbReference type="SUPFAM" id="SSF53671">
    <property type="entry name" value="Aspartate/ornithine carbamoyltransferase"/>
    <property type="match status" value="1"/>
</dbReference>
<dbReference type="PRINTS" id="PR00100">
    <property type="entry name" value="AOTCASE"/>
</dbReference>
<reference evidence="10" key="1">
    <citation type="journal article" date="2018" name="Front. Microbiol.">
        <title>Genome-Based Analysis Reveals the Taxonomy and Diversity of the Family Idiomarinaceae.</title>
        <authorList>
            <person name="Liu Y."/>
            <person name="Lai Q."/>
            <person name="Shao Z."/>
        </authorList>
    </citation>
    <scope>NUCLEOTIDE SEQUENCE [LARGE SCALE GENOMIC DNA]</scope>
    <source>
        <strain evidence="10">SN-14</strain>
    </source>
</reference>
<dbReference type="Pfam" id="PF02729">
    <property type="entry name" value="OTCace_N"/>
    <property type="match status" value="1"/>
</dbReference>
<dbReference type="EMBL" id="PIPS01000003">
    <property type="protein sequence ID" value="RUO42574.1"/>
    <property type="molecule type" value="Genomic_DNA"/>
</dbReference>